<evidence type="ECO:0000313" key="8">
    <source>
        <dbReference type="EMBL" id="CAL1125232.1"/>
    </source>
</evidence>
<dbReference type="Gene3D" id="3.40.50.300">
    <property type="entry name" value="P-loop containing nucleotide triphosphate hydrolases"/>
    <property type="match status" value="2"/>
</dbReference>
<dbReference type="InterPro" id="IPR003593">
    <property type="entry name" value="AAA+_ATPase"/>
</dbReference>
<dbReference type="EMBL" id="CAMXCT030000001">
    <property type="protein sequence ID" value="CAL4759169.1"/>
    <property type="molecule type" value="Genomic_DNA"/>
</dbReference>
<comment type="caution">
    <text evidence="7">The sequence shown here is derived from an EMBL/GenBank/DDBJ whole genome shotgun (WGS) entry which is preliminary data.</text>
</comment>
<dbReference type="OrthoDB" id="431023at2759"/>
<dbReference type="NCBIfam" id="NF008453">
    <property type="entry name" value="PRK11308.1"/>
    <property type="match status" value="2"/>
</dbReference>
<evidence type="ECO:0000256" key="3">
    <source>
        <dbReference type="ARBA" id="ARBA00022741"/>
    </source>
</evidence>
<evidence type="ECO:0000256" key="2">
    <source>
        <dbReference type="ARBA" id="ARBA00022448"/>
    </source>
</evidence>
<dbReference type="FunFam" id="3.40.50.300:FF:000016">
    <property type="entry name" value="Oligopeptide ABC transporter ATP-binding component"/>
    <property type="match status" value="2"/>
</dbReference>
<sequence length="1526" mass="166910">MPTGQRERLTVQQENTNSPAPASDQRPLLEVVDLKTYFRTDEGLARAVDGVSFSLDAGRTLAVVGESGCGKTVTALSILRLLSMPPGEFAGGKIVFDGRNLIDLPSRELHAIRGGDIAMIFQEPGTSLNPVFTIGDQITEAILLHRKMSKAEARSEVLRVLREVRMSEPERRINQYPHELSGGMKQRAMIAMALSCNPRLLIADEPTTALDVTIQARILELLRSTQANHGMAVLLITHDLGVVAEMANDVVVMYAGRVVEKANAKELFARPAHPYTKGLFRSLPRVDHESEALEAIDGSVPPPTNFPTGCRFKDRCYAATEKCNEDPPYIEVVPGHTSACWYANEMARTVNAQSTIETPTPTPTDIKPLLEVENLKKYFPIRGGVLSRVQEEVRAVDGVSFTLGRGRTLGLVGESGCGKTTVGRTLLRLIPPTDGRVLFNGQDVFELPRKEMRDLRRDMQIIFQDPYASLNPRMTVGSIIGEPLRVHGLARGAELRERVGQLIEKVGFAREIASRYPHEFSGGQRQRIGVARALALEPDLIVCDEPTSALDVSIRAQVINLLDELQLNNQISYLMISHDLAVVRHISHEVAVMYLGKIVEQAPTETLFRHPRHPYTRVLLSAIPVPDPSRVYERVVALDDEIPSPINVPPGCAFHPRCPLYAVKGKPADCREKAPQLRIVGDEAPSLVSCHFAEETDQHLARPTLQDEGPQMLFGGEFSVAWEKLNVNRVLHYILAAITSLTIAGTTLADETKPILVVSLKGHQNLLSDLEFVGSTTAINEQTRESNGKRFVNVFVNPFLGKLLEIEDLNIRELPGVDSERPWGFTVLTDEVNIVPLGFLPITDLEAFIEYAKQYNGDRVRETEDGLYEMNLTDTETFYIKVEGDWGYFGQGPHNLKDLPNPDEILGDLPAKYDVGMRIDFQEVPAFLRDMILDSSDRLGDLSPIDGLENITAMLGDDPGEALSIMLTELDQVTIGGSINEDTRDLTFDVEVVPVEDSGAAKEFAALPESTTRFGSLINDDSAVMMHFTIDEMTPGMQDLASETIADYQQQVIAAIEANEQVANDREREIFGELLTNFTEIASASIETGSIDMAMRMTGSAPKFTMVGGTKIADREPVDAMIRRIGELADGDPGFESVTLEVAEQDGVAIHAFKFAGAVSEGESTGAGLLEPLFGKSREMHVAVGDDAFFFAFGPDGLEQLKAAMQIEEKTVPPMEFVIELKAFFGILSEAAGESQELKLIMGVLQLQMATVDSHMKMNQTMSNTVSESNVISEIKDQVKWIWFNRPEVRNALIPSSADAVREHIEKASEEGARVIVLGGKGGAFCSGADLKAVTQMDEYSGVRDVLTNCYHPLVLAMAESPLPVIAAVDGAAAGIGCDISLAADMRLVSDRAFFAEIFVNISLIPDGGGTFTLPRLVGLGRALEMAATGCRVPAEQAVAWGLANHVYPADSFEEKVQEFAAALAKKAPLSIARSKQAIRQSMNGGSLKDALAIEADLQEELSQCGDFPEGVMAFIEKREPNFQGK</sequence>
<dbReference type="PANTHER" id="PTHR43776">
    <property type="entry name" value="TRANSPORT ATP-BINDING PROTEIN"/>
    <property type="match status" value="1"/>
</dbReference>
<dbReference type="SMART" id="SM00382">
    <property type="entry name" value="AAA"/>
    <property type="match status" value="2"/>
</dbReference>
<dbReference type="Gene3D" id="3.90.226.10">
    <property type="entry name" value="2-enoyl-CoA Hydratase, Chain A, domain 1"/>
    <property type="match status" value="1"/>
</dbReference>
<dbReference type="InterPro" id="IPR050319">
    <property type="entry name" value="ABC_transp_ATP-bind"/>
</dbReference>
<dbReference type="GO" id="GO:0016887">
    <property type="term" value="F:ATP hydrolysis activity"/>
    <property type="evidence" value="ECO:0007669"/>
    <property type="project" value="InterPro"/>
</dbReference>
<evidence type="ECO:0000259" key="6">
    <source>
        <dbReference type="PROSITE" id="PS50893"/>
    </source>
</evidence>
<dbReference type="GO" id="GO:0015833">
    <property type="term" value="P:peptide transport"/>
    <property type="evidence" value="ECO:0007669"/>
    <property type="project" value="InterPro"/>
</dbReference>
<dbReference type="Proteomes" id="UP001152797">
    <property type="component" value="Unassembled WGS sequence"/>
</dbReference>
<feature type="domain" description="ABC transporter" evidence="6">
    <location>
        <begin position="370"/>
        <end position="620"/>
    </location>
</feature>
<dbReference type="CDD" id="cd06558">
    <property type="entry name" value="crotonase-like"/>
    <property type="match status" value="1"/>
</dbReference>
<comment type="similarity">
    <text evidence="1">Belongs to the ABC transporter superfamily.</text>
</comment>
<dbReference type="InterPro" id="IPR013563">
    <property type="entry name" value="Oligopep_ABC_C"/>
</dbReference>
<dbReference type="InterPro" id="IPR014748">
    <property type="entry name" value="Enoyl-CoA_hydra_C"/>
</dbReference>
<dbReference type="Gene3D" id="1.10.12.10">
    <property type="entry name" value="Lyase 2-enoyl-coa Hydratase, Chain A, domain 2"/>
    <property type="match status" value="1"/>
</dbReference>
<dbReference type="PROSITE" id="PS00211">
    <property type="entry name" value="ABC_TRANSPORTER_1"/>
    <property type="match status" value="2"/>
</dbReference>
<accession>A0A9P1FFE7</accession>
<evidence type="ECO:0000256" key="5">
    <source>
        <dbReference type="SAM" id="MobiDB-lite"/>
    </source>
</evidence>
<evidence type="ECO:0000313" key="10">
    <source>
        <dbReference type="Proteomes" id="UP001152797"/>
    </source>
</evidence>
<evidence type="ECO:0000313" key="9">
    <source>
        <dbReference type="EMBL" id="CAL4759169.1"/>
    </source>
</evidence>
<keyword evidence="3" id="KW-0547">Nucleotide-binding</keyword>
<dbReference type="CDD" id="cd03257">
    <property type="entry name" value="ABC_NikE_OppD_transporters"/>
    <property type="match status" value="2"/>
</dbReference>
<dbReference type="PANTHER" id="PTHR43776:SF7">
    <property type="entry name" value="D,D-DIPEPTIDE TRANSPORT ATP-BINDING PROTEIN DDPF-RELATED"/>
    <property type="match status" value="1"/>
</dbReference>
<dbReference type="Pfam" id="PF00005">
    <property type="entry name" value="ABC_tran"/>
    <property type="match status" value="2"/>
</dbReference>
<evidence type="ECO:0000256" key="1">
    <source>
        <dbReference type="ARBA" id="ARBA00005417"/>
    </source>
</evidence>
<name>A0A9P1FFE7_9DINO</name>
<keyword evidence="10" id="KW-1185">Reference proteome</keyword>
<feature type="domain" description="ABC transporter" evidence="6">
    <location>
        <begin position="29"/>
        <end position="280"/>
    </location>
</feature>
<feature type="compositionally biased region" description="Polar residues" evidence="5">
    <location>
        <begin position="10"/>
        <end position="20"/>
    </location>
</feature>
<keyword evidence="2" id="KW-0813">Transport</keyword>
<proteinExistence type="inferred from homology"/>
<dbReference type="NCBIfam" id="NF007739">
    <property type="entry name" value="PRK10419.1"/>
    <property type="match status" value="2"/>
</dbReference>
<dbReference type="Pfam" id="PF08352">
    <property type="entry name" value="oligo_HPY"/>
    <property type="match status" value="2"/>
</dbReference>
<dbReference type="GO" id="GO:0055085">
    <property type="term" value="P:transmembrane transport"/>
    <property type="evidence" value="ECO:0007669"/>
    <property type="project" value="UniProtKB-ARBA"/>
</dbReference>
<reference evidence="8" key="2">
    <citation type="submission" date="2024-04" db="EMBL/GenBank/DDBJ databases">
        <authorList>
            <person name="Chen Y."/>
            <person name="Shah S."/>
            <person name="Dougan E. K."/>
            <person name="Thang M."/>
            <person name="Chan C."/>
        </authorList>
    </citation>
    <scope>NUCLEOTIDE SEQUENCE [LARGE SCALE GENOMIC DNA]</scope>
</reference>
<dbReference type="InterPro" id="IPR003439">
    <property type="entry name" value="ABC_transporter-like_ATP-bd"/>
</dbReference>
<dbReference type="Pfam" id="PF00378">
    <property type="entry name" value="ECH_1"/>
    <property type="match status" value="1"/>
</dbReference>
<dbReference type="InterPro" id="IPR001753">
    <property type="entry name" value="Enoyl-CoA_hydra/iso"/>
</dbReference>
<gene>
    <name evidence="7" type="ORF">C1SCF055_LOCUS447</name>
</gene>
<dbReference type="InterPro" id="IPR027417">
    <property type="entry name" value="P-loop_NTPase"/>
</dbReference>
<dbReference type="PROSITE" id="PS50893">
    <property type="entry name" value="ABC_TRANSPORTER_2"/>
    <property type="match status" value="2"/>
</dbReference>
<feature type="region of interest" description="Disordered" evidence="5">
    <location>
        <begin position="1"/>
        <end position="25"/>
    </location>
</feature>
<dbReference type="SUPFAM" id="SSF52096">
    <property type="entry name" value="ClpP/crotonase"/>
    <property type="match status" value="1"/>
</dbReference>
<evidence type="ECO:0000313" key="7">
    <source>
        <dbReference type="EMBL" id="CAI3971857.1"/>
    </source>
</evidence>
<dbReference type="EMBL" id="CAMXCT010000001">
    <property type="protein sequence ID" value="CAI3971857.1"/>
    <property type="molecule type" value="Genomic_DNA"/>
</dbReference>
<protein>
    <submittedName>
        <fullName evidence="9">Glutathione import ATP-binding protein GsiA</fullName>
    </submittedName>
</protein>
<dbReference type="EMBL" id="CAMXCT020000001">
    <property type="protein sequence ID" value="CAL1125232.1"/>
    <property type="molecule type" value="Genomic_DNA"/>
</dbReference>
<reference evidence="7" key="1">
    <citation type="submission" date="2022-10" db="EMBL/GenBank/DDBJ databases">
        <authorList>
            <person name="Chen Y."/>
            <person name="Dougan E. K."/>
            <person name="Chan C."/>
            <person name="Rhodes N."/>
            <person name="Thang M."/>
        </authorList>
    </citation>
    <scope>NUCLEOTIDE SEQUENCE</scope>
</reference>
<dbReference type="InterPro" id="IPR029045">
    <property type="entry name" value="ClpP/crotonase-like_dom_sf"/>
</dbReference>
<organism evidence="7">
    <name type="scientific">Cladocopium goreaui</name>
    <dbReference type="NCBI Taxonomy" id="2562237"/>
    <lineage>
        <taxon>Eukaryota</taxon>
        <taxon>Sar</taxon>
        <taxon>Alveolata</taxon>
        <taxon>Dinophyceae</taxon>
        <taxon>Suessiales</taxon>
        <taxon>Symbiodiniaceae</taxon>
        <taxon>Cladocopium</taxon>
    </lineage>
</organism>
<dbReference type="GO" id="GO:0005524">
    <property type="term" value="F:ATP binding"/>
    <property type="evidence" value="ECO:0007669"/>
    <property type="project" value="UniProtKB-KW"/>
</dbReference>
<evidence type="ECO:0000256" key="4">
    <source>
        <dbReference type="ARBA" id="ARBA00022840"/>
    </source>
</evidence>
<dbReference type="SUPFAM" id="SSF52540">
    <property type="entry name" value="P-loop containing nucleoside triphosphate hydrolases"/>
    <property type="match status" value="2"/>
</dbReference>
<dbReference type="NCBIfam" id="TIGR01727">
    <property type="entry name" value="oligo_HPY"/>
    <property type="match status" value="2"/>
</dbReference>
<keyword evidence="4 9" id="KW-0067">ATP-binding</keyword>
<dbReference type="InterPro" id="IPR017871">
    <property type="entry name" value="ABC_transporter-like_CS"/>
</dbReference>